<sequence>MEKYFKRKAPEQDNVNQLRSSCLPEINWEDEIKYDPGLRKEIHSYHPNQREKVRRKYLENGPCQPRTCIFPPTQIGEIENPRTFVVDGWNGYHRKERLKIHAGNVGGLHYNAMKNCDALLQRKQHIDVAFNRVSDAAKKAYFTRLNGSIDTARLLLNQGLAFRGHDESKESYNKGNFLEVYDCLAEHDPELRKAVGTAVIHSILEELGDDVFCLLVDESRDVSCKEQMAVVLRYVDKSGTVKERFVGLVHVTEATSSYLRSAIDSLFAKLKLSLKQVRGQGYDGASNMRGEFNGLQSLILRENSAAYYVHCFAHQLQLVIVAIVRKHKGISDFLTNISILLNVVEINHEQLTKALGCGQLETGRGLNQEQCLQRPGDTRWNSHYKTLKGLVDMFSTIIEVLKVVEKDDRDWKNRDQASNLLVYFQSFDFVFYLHLMLTTLSITNILSLALQHGWTNLLDEVNEFCDRHDISKLEMEDAYHHYQVDCFNKIIDWLLQELDSRFNETNSQLLVCSAAFSPRESFRDFDVESLISLAKLYPDDFGSTNLRDLRAQLNMYIADVREDNRFSNLNTIIERCFLAMKLVKTYLSNKIGDEHLFYRLICYVEKELFKKVTNDAVVCRFMKMEGKGRKYDL</sequence>
<comment type="caution">
    <text evidence="2">The sequence shown here is derived from an EMBL/GenBank/DDBJ whole genome shotgun (WGS) entry which is preliminary data.</text>
</comment>
<dbReference type="SUPFAM" id="SSF53098">
    <property type="entry name" value="Ribonuclease H-like"/>
    <property type="match status" value="1"/>
</dbReference>
<dbReference type="Pfam" id="PF14291">
    <property type="entry name" value="DUF4371"/>
    <property type="match status" value="2"/>
</dbReference>
<dbReference type="InterPro" id="IPR012337">
    <property type="entry name" value="RNaseH-like_sf"/>
</dbReference>
<dbReference type="PANTHER" id="PTHR11697">
    <property type="entry name" value="GENERAL TRANSCRIPTION FACTOR 2-RELATED ZINC FINGER PROTEIN"/>
    <property type="match status" value="1"/>
</dbReference>
<dbReference type="EMBL" id="CM029039">
    <property type="protein sequence ID" value="KAG2641957.1"/>
    <property type="molecule type" value="Genomic_DNA"/>
</dbReference>
<dbReference type="PANTHER" id="PTHR11697:SF230">
    <property type="entry name" value="ZINC FINGER, MYM DOMAIN CONTAINING 1"/>
    <property type="match status" value="1"/>
</dbReference>
<protein>
    <recommendedName>
        <fullName evidence="1">DUF4371 domain-containing protein</fullName>
    </recommendedName>
</protein>
<name>A0A8T0W5Q4_PANVG</name>
<proteinExistence type="predicted"/>
<organism evidence="2 3">
    <name type="scientific">Panicum virgatum</name>
    <name type="common">Blackwell switchgrass</name>
    <dbReference type="NCBI Taxonomy" id="38727"/>
    <lineage>
        <taxon>Eukaryota</taxon>
        <taxon>Viridiplantae</taxon>
        <taxon>Streptophyta</taxon>
        <taxon>Embryophyta</taxon>
        <taxon>Tracheophyta</taxon>
        <taxon>Spermatophyta</taxon>
        <taxon>Magnoliopsida</taxon>
        <taxon>Liliopsida</taxon>
        <taxon>Poales</taxon>
        <taxon>Poaceae</taxon>
        <taxon>PACMAD clade</taxon>
        <taxon>Panicoideae</taxon>
        <taxon>Panicodae</taxon>
        <taxon>Paniceae</taxon>
        <taxon>Panicinae</taxon>
        <taxon>Panicum</taxon>
        <taxon>Panicum sect. Hiantes</taxon>
    </lineage>
</organism>
<reference evidence="2" key="1">
    <citation type="submission" date="2020-05" db="EMBL/GenBank/DDBJ databases">
        <title>WGS assembly of Panicum virgatum.</title>
        <authorList>
            <person name="Lovell J.T."/>
            <person name="Jenkins J."/>
            <person name="Shu S."/>
            <person name="Juenger T.E."/>
            <person name="Schmutz J."/>
        </authorList>
    </citation>
    <scope>NUCLEOTIDE SEQUENCE</scope>
    <source>
        <strain evidence="2">AP13</strain>
    </source>
</reference>
<dbReference type="AlphaFoldDB" id="A0A8T0W5Q4"/>
<feature type="domain" description="DUF4371" evidence="1">
    <location>
        <begin position="84"/>
        <end position="193"/>
    </location>
</feature>
<evidence type="ECO:0000313" key="3">
    <source>
        <dbReference type="Proteomes" id="UP000823388"/>
    </source>
</evidence>
<evidence type="ECO:0000313" key="2">
    <source>
        <dbReference type="EMBL" id="KAG2641957.1"/>
    </source>
</evidence>
<dbReference type="InterPro" id="IPR025398">
    <property type="entry name" value="DUF4371"/>
</dbReference>
<feature type="domain" description="DUF4371" evidence="1">
    <location>
        <begin position="196"/>
        <end position="294"/>
    </location>
</feature>
<keyword evidence="3" id="KW-1185">Reference proteome</keyword>
<dbReference type="Proteomes" id="UP000823388">
    <property type="component" value="Chromosome 2K"/>
</dbReference>
<dbReference type="InterPro" id="IPR055298">
    <property type="entry name" value="AtLOH3-like"/>
</dbReference>
<evidence type="ECO:0000259" key="1">
    <source>
        <dbReference type="Pfam" id="PF14291"/>
    </source>
</evidence>
<gene>
    <name evidence="2" type="ORF">PVAP13_2KG221050</name>
</gene>
<accession>A0A8T0W5Q4</accession>